<dbReference type="EMBL" id="KK116219">
    <property type="protein sequence ID" value="KFM67097.1"/>
    <property type="molecule type" value="Genomic_DNA"/>
</dbReference>
<dbReference type="Proteomes" id="UP000054359">
    <property type="component" value="Unassembled WGS sequence"/>
</dbReference>
<dbReference type="AlphaFoldDB" id="A0A087TPQ8"/>
<reference evidence="1 2" key="1">
    <citation type="submission" date="2013-11" db="EMBL/GenBank/DDBJ databases">
        <title>Genome sequencing of Stegodyphus mimosarum.</title>
        <authorList>
            <person name="Bechsgaard J."/>
        </authorList>
    </citation>
    <scope>NUCLEOTIDE SEQUENCE [LARGE SCALE GENOMIC DNA]</scope>
</reference>
<organism evidence="1 2">
    <name type="scientific">Stegodyphus mimosarum</name>
    <name type="common">African social velvet spider</name>
    <dbReference type="NCBI Taxonomy" id="407821"/>
    <lineage>
        <taxon>Eukaryota</taxon>
        <taxon>Metazoa</taxon>
        <taxon>Ecdysozoa</taxon>
        <taxon>Arthropoda</taxon>
        <taxon>Chelicerata</taxon>
        <taxon>Arachnida</taxon>
        <taxon>Araneae</taxon>
        <taxon>Araneomorphae</taxon>
        <taxon>Entelegynae</taxon>
        <taxon>Eresoidea</taxon>
        <taxon>Eresidae</taxon>
        <taxon>Stegodyphus</taxon>
    </lineage>
</organism>
<protein>
    <submittedName>
        <fullName evidence="1">Uncharacterized protein</fullName>
    </submittedName>
</protein>
<keyword evidence="2" id="KW-1185">Reference proteome</keyword>
<gene>
    <name evidence="1" type="ORF">X975_06870</name>
</gene>
<feature type="non-terminal residue" evidence="1">
    <location>
        <position position="223"/>
    </location>
</feature>
<name>A0A087TPQ8_STEMI</name>
<evidence type="ECO:0000313" key="1">
    <source>
        <dbReference type="EMBL" id="KFM67097.1"/>
    </source>
</evidence>
<proteinExistence type="predicted"/>
<accession>A0A087TPQ8</accession>
<dbReference type="OrthoDB" id="10457949at2759"/>
<evidence type="ECO:0000313" key="2">
    <source>
        <dbReference type="Proteomes" id="UP000054359"/>
    </source>
</evidence>
<sequence>MNSTSGSLTSPIDKKPILLPPNLKDCLLPVTETSTITSQNFSSPVIKKEPSELLIEKHERKPNLTLVNCVSLDSDFSTSVTEKRHTILPEKAEDPVIQNYSSSGHSSSLEGKNEKLVKCLKGWASSILQNSKCVNSGVSFLTTDKNQVLPVQSFDVVSTTGKKLKEVTNCNKNVNTAMYFPSSSCESRDMPLVSSIHASIIHSVKKNTFFFLTYYAIFNRLVY</sequence>